<evidence type="ECO:0000313" key="4">
    <source>
        <dbReference type="Proteomes" id="UP001472677"/>
    </source>
</evidence>
<accession>A0ABR2FQ28</accession>
<name>A0ABR2FQ28_9ROSI</name>
<feature type="compositionally biased region" description="Basic and acidic residues" evidence="1">
    <location>
        <begin position="60"/>
        <end position="76"/>
    </location>
</feature>
<protein>
    <recommendedName>
        <fullName evidence="5">Secreted protein</fullName>
    </recommendedName>
</protein>
<feature type="chain" id="PRO_5045554203" description="Secreted protein" evidence="2">
    <location>
        <begin position="24"/>
        <end position="135"/>
    </location>
</feature>
<dbReference type="PANTHER" id="PTHR36313">
    <property type="entry name" value="ROOT MERISTEM GROWTH FACTOR 2"/>
    <property type="match status" value="1"/>
</dbReference>
<evidence type="ECO:0000313" key="3">
    <source>
        <dbReference type="EMBL" id="KAK8583969.1"/>
    </source>
</evidence>
<feature type="region of interest" description="Disordered" evidence="1">
    <location>
        <begin position="24"/>
        <end position="135"/>
    </location>
</feature>
<reference evidence="3 4" key="1">
    <citation type="journal article" date="2024" name="G3 (Bethesda)">
        <title>Genome assembly of Hibiscus sabdariffa L. provides insights into metabolisms of medicinal natural products.</title>
        <authorList>
            <person name="Kim T."/>
        </authorList>
    </citation>
    <scope>NUCLEOTIDE SEQUENCE [LARGE SCALE GENOMIC DNA]</scope>
    <source>
        <strain evidence="3">TK-2024</strain>
        <tissue evidence="3">Old leaves</tissue>
    </source>
</reference>
<proteinExistence type="predicted"/>
<keyword evidence="4" id="KW-1185">Reference proteome</keyword>
<dbReference type="InterPro" id="IPR038804">
    <property type="entry name" value="RGF3"/>
</dbReference>
<comment type="caution">
    <text evidence="3">The sequence shown here is derived from an EMBL/GenBank/DDBJ whole genome shotgun (WGS) entry which is preliminary data.</text>
</comment>
<organism evidence="3 4">
    <name type="scientific">Hibiscus sabdariffa</name>
    <name type="common">roselle</name>
    <dbReference type="NCBI Taxonomy" id="183260"/>
    <lineage>
        <taxon>Eukaryota</taxon>
        <taxon>Viridiplantae</taxon>
        <taxon>Streptophyta</taxon>
        <taxon>Embryophyta</taxon>
        <taxon>Tracheophyta</taxon>
        <taxon>Spermatophyta</taxon>
        <taxon>Magnoliopsida</taxon>
        <taxon>eudicotyledons</taxon>
        <taxon>Gunneridae</taxon>
        <taxon>Pentapetalae</taxon>
        <taxon>rosids</taxon>
        <taxon>malvids</taxon>
        <taxon>Malvales</taxon>
        <taxon>Malvaceae</taxon>
        <taxon>Malvoideae</taxon>
        <taxon>Hibiscus</taxon>
    </lineage>
</organism>
<dbReference type="PANTHER" id="PTHR36313:SF2">
    <property type="match status" value="1"/>
</dbReference>
<dbReference type="Proteomes" id="UP001472677">
    <property type="component" value="Unassembled WGS sequence"/>
</dbReference>
<feature type="signal peptide" evidence="2">
    <location>
        <begin position="1"/>
        <end position="23"/>
    </location>
</feature>
<keyword evidence="2" id="KW-0732">Signal</keyword>
<evidence type="ECO:0008006" key="5">
    <source>
        <dbReference type="Google" id="ProtNLM"/>
    </source>
</evidence>
<sequence>MVSIRAFTSALVFILVLVGKSSARPHGTETTLAPDHGSGLEPARKNLAKSGKEVSVNSRLEARKMMLKEGSDREDSANVAGYSDQSFGKSGHRSSEKAILKRKQNHHRRGKTKMGGFSAFSADYHVPKPHPPKHN</sequence>
<gene>
    <name evidence="3" type="ORF">V6N12_068222</name>
</gene>
<evidence type="ECO:0000256" key="1">
    <source>
        <dbReference type="SAM" id="MobiDB-lite"/>
    </source>
</evidence>
<evidence type="ECO:0000256" key="2">
    <source>
        <dbReference type="SAM" id="SignalP"/>
    </source>
</evidence>
<feature type="compositionally biased region" description="Basic residues" evidence="1">
    <location>
        <begin position="100"/>
        <end position="112"/>
    </location>
</feature>
<dbReference type="EMBL" id="JBBPBM010000005">
    <property type="protein sequence ID" value="KAK8583969.1"/>
    <property type="molecule type" value="Genomic_DNA"/>
</dbReference>